<name>A0A9P8L5U8_9PEZI</name>
<dbReference type="GO" id="GO:0050660">
    <property type="term" value="F:flavin adenine dinucleotide binding"/>
    <property type="evidence" value="ECO:0007669"/>
    <property type="project" value="InterPro"/>
</dbReference>
<dbReference type="NCBIfam" id="TIGR02170">
    <property type="entry name" value="thyX"/>
    <property type="match status" value="1"/>
</dbReference>
<dbReference type="SUPFAM" id="SSF69796">
    <property type="entry name" value="Thymidylate synthase-complementing protein Thy1"/>
    <property type="match status" value="1"/>
</dbReference>
<reference evidence="1" key="1">
    <citation type="submission" date="2021-03" db="EMBL/GenBank/DDBJ databases">
        <title>Comparative genomics and phylogenomic investigation of the class Geoglossomycetes provide insights into ecological specialization and systematics.</title>
        <authorList>
            <person name="Melie T."/>
            <person name="Pirro S."/>
            <person name="Miller A.N."/>
            <person name="Quandt A."/>
        </authorList>
    </citation>
    <scope>NUCLEOTIDE SEQUENCE</scope>
    <source>
        <strain evidence="1">CAQ_001_2017</strain>
    </source>
</reference>
<dbReference type="PANTHER" id="PTHR34934:SF1">
    <property type="entry name" value="FLAVIN-DEPENDENT THYMIDYLATE SYNTHASE"/>
    <property type="match status" value="1"/>
</dbReference>
<dbReference type="GO" id="GO:0004799">
    <property type="term" value="F:thymidylate synthase activity"/>
    <property type="evidence" value="ECO:0007669"/>
    <property type="project" value="TreeGrafter"/>
</dbReference>
<evidence type="ECO:0000313" key="1">
    <source>
        <dbReference type="EMBL" id="KAH0543596.1"/>
    </source>
</evidence>
<sequence length="262" mass="29402">NMLYALGADGWSSDYRDESSLLTEVAGRLCYKAFGVGLNPNITRVREGNMQYVNNLLDQLHGSVLEHSSVSFALLNVSRILTHELVRHRVGIAFSQESQRFVRLDRFSVWVPDLTPSLGALWDHEHSGNTDTEARDDWIANRQAMFLEAVESISETAKANIAHLVEQWGIDANGVPFHIKKGLTSALRRFVPGGVQTHIIVSANHRTWRHNLNVRTAPGAEQEIVECFDLIGEILVADYPAIYQDVELIPHDTGVHFKLKKV</sequence>
<proteinExistence type="predicted"/>
<dbReference type="PROSITE" id="PS51331">
    <property type="entry name" value="THYX"/>
    <property type="match status" value="1"/>
</dbReference>
<dbReference type="EMBL" id="JAGHQM010003482">
    <property type="protein sequence ID" value="KAH0543596.1"/>
    <property type="molecule type" value="Genomic_DNA"/>
</dbReference>
<dbReference type="PANTHER" id="PTHR34934">
    <property type="entry name" value="FLAVIN-DEPENDENT THYMIDYLATE SYNTHASE"/>
    <property type="match status" value="1"/>
</dbReference>
<dbReference type="GO" id="GO:0070402">
    <property type="term" value="F:NADPH binding"/>
    <property type="evidence" value="ECO:0007669"/>
    <property type="project" value="TreeGrafter"/>
</dbReference>
<accession>A0A9P8L5U8</accession>
<dbReference type="GO" id="GO:0050797">
    <property type="term" value="F:thymidylate synthase (FAD) activity"/>
    <property type="evidence" value="ECO:0007669"/>
    <property type="project" value="InterPro"/>
</dbReference>
<feature type="non-terminal residue" evidence="1">
    <location>
        <position position="1"/>
    </location>
</feature>
<dbReference type="Proteomes" id="UP000750711">
    <property type="component" value="Unassembled WGS sequence"/>
</dbReference>
<dbReference type="Pfam" id="PF02511">
    <property type="entry name" value="Thy1"/>
    <property type="match status" value="1"/>
</dbReference>
<dbReference type="Gene3D" id="3.30.70.3180">
    <property type="match status" value="2"/>
</dbReference>
<dbReference type="Gene3D" id="6.10.140.450">
    <property type="match status" value="1"/>
</dbReference>
<dbReference type="CDD" id="cd20175">
    <property type="entry name" value="ThyX"/>
    <property type="match status" value="1"/>
</dbReference>
<comment type="caution">
    <text evidence="1">The sequence shown here is derived from an EMBL/GenBank/DDBJ whole genome shotgun (WGS) entry which is preliminary data.</text>
</comment>
<keyword evidence="2" id="KW-1185">Reference proteome</keyword>
<dbReference type="InterPro" id="IPR003669">
    <property type="entry name" value="Thymidylate_synthase_ThyX"/>
</dbReference>
<protein>
    <recommendedName>
        <fullName evidence="3">Thymidylate synthase (FAD)</fullName>
    </recommendedName>
</protein>
<dbReference type="InterPro" id="IPR036098">
    <property type="entry name" value="Thymidylate_synthase_ThyX_sf"/>
</dbReference>
<organism evidence="1 2">
    <name type="scientific">Trichoglossum hirsutum</name>
    <dbReference type="NCBI Taxonomy" id="265104"/>
    <lineage>
        <taxon>Eukaryota</taxon>
        <taxon>Fungi</taxon>
        <taxon>Dikarya</taxon>
        <taxon>Ascomycota</taxon>
        <taxon>Pezizomycotina</taxon>
        <taxon>Geoglossomycetes</taxon>
        <taxon>Geoglossales</taxon>
        <taxon>Geoglossaceae</taxon>
        <taxon>Trichoglossum</taxon>
    </lineage>
</organism>
<evidence type="ECO:0000313" key="2">
    <source>
        <dbReference type="Proteomes" id="UP000750711"/>
    </source>
</evidence>
<dbReference type="GO" id="GO:0006231">
    <property type="term" value="P:dTMP biosynthetic process"/>
    <property type="evidence" value="ECO:0007669"/>
    <property type="project" value="InterPro"/>
</dbReference>
<dbReference type="AlphaFoldDB" id="A0A9P8L5U8"/>
<gene>
    <name evidence="1" type="ORF">GP486_008564</name>
</gene>
<evidence type="ECO:0008006" key="3">
    <source>
        <dbReference type="Google" id="ProtNLM"/>
    </source>
</evidence>